<proteinExistence type="predicted"/>
<evidence type="ECO:0000313" key="4">
    <source>
        <dbReference type="Proteomes" id="UP000530403"/>
    </source>
</evidence>
<dbReference type="Proteomes" id="UP000498980">
    <property type="component" value="Unassembled WGS sequence"/>
</dbReference>
<dbReference type="Proteomes" id="UP000530403">
    <property type="component" value="Unassembled WGS sequence"/>
</dbReference>
<dbReference type="RefSeq" id="WP_173316408.1">
    <property type="nucleotide sequence ID" value="NZ_BAAAUE010000013.1"/>
</dbReference>
<dbReference type="CDD" id="cd14728">
    <property type="entry name" value="Ere-like"/>
    <property type="match status" value="1"/>
</dbReference>
<accession>A0A7J0CCU2</accession>
<comment type="caution">
    <text evidence="1">The sequence shown here is derived from an EMBL/GenBank/DDBJ whole genome shotgun (WGS) entry which is preliminary data.</text>
</comment>
<dbReference type="Gene3D" id="3.40.1660.10">
    <property type="entry name" value="EreA-like (biosynthetic domain)"/>
    <property type="match status" value="1"/>
</dbReference>
<dbReference type="InterPro" id="IPR052036">
    <property type="entry name" value="Hydrolase/PRTase-associated"/>
</dbReference>
<evidence type="ECO:0000313" key="1">
    <source>
        <dbReference type="EMBL" id="GFN00008.1"/>
    </source>
</evidence>
<dbReference type="PANTHER" id="PTHR31299:SF0">
    <property type="entry name" value="ESTERASE, PUTATIVE (AFU_ORTHOLOGUE AFUA_1G05850)-RELATED"/>
    <property type="match status" value="1"/>
</dbReference>
<protein>
    <submittedName>
        <fullName evidence="1 2">Erythromycin esterase</fullName>
    </submittedName>
</protein>
<reference evidence="2 4" key="2">
    <citation type="submission" date="2020-07" db="EMBL/GenBank/DDBJ databases">
        <title>Sequencing the genomes of 1000 actinobacteria strains.</title>
        <authorList>
            <person name="Klenk H.-P."/>
        </authorList>
    </citation>
    <scope>NUCLEOTIDE SEQUENCE [LARGE SCALE GENOMIC DNA]</scope>
    <source>
        <strain evidence="2 4">DSM 41455</strain>
    </source>
</reference>
<dbReference type="AlphaFoldDB" id="A0A7J0CCU2"/>
<dbReference type="InterPro" id="IPR014622">
    <property type="entry name" value="UCP036794_erythomycin"/>
</dbReference>
<sequence>MVTDIKDAAHAVEAAAFLRLLPARPRLLALGEPTHGEETLLHLRNELFRQLVEQEGYRTIAIESDCLRGLLVDDHVSSGAGTLDEVMELGFSHGWGSSPANRELVCWMRAHNDGRPVSERVRFAGFDGPLEISGAASPRQALTALHDYLAAEVAADLLPCTARFLDRLLGADDRWTDPAAMRDPGSSVGRSAGAGELRLIADDLVALLDEQTPHLIAATSRDDWDRARLYGRTATGLLRYHSWMADTSPARMNRLVSLRDGMMAHNLLDVAARGPALVYAHNSHLQREKSTVRMGGVPLEWWSAGALVSARLGEEYAFVATALGTIAHRGVDRPAPDTVEGLLYALPADRCVIDARRLASALGDTRPAPRVSPWFGYAPFHPAHLAESDGIVFVKDVRQG</sequence>
<organism evidence="1 3">
    <name type="scientific">Streptomyces fulvorobeus</name>
    <dbReference type="NCBI Taxonomy" id="284028"/>
    <lineage>
        <taxon>Bacteria</taxon>
        <taxon>Bacillati</taxon>
        <taxon>Actinomycetota</taxon>
        <taxon>Actinomycetes</taxon>
        <taxon>Kitasatosporales</taxon>
        <taxon>Streptomycetaceae</taxon>
        <taxon>Streptomyces</taxon>
    </lineage>
</organism>
<dbReference type="SUPFAM" id="SSF159501">
    <property type="entry name" value="EreA/ChaN-like"/>
    <property type="match status" value="1"/>
</dbReference>
<dbReference type="PANTHER" id="PTHR31299">
    <property type="entry name" value="ESTERASE, PUTATIVE (AFU_ORTHOLOGUE AFUA_1G05850)-RELATED"/>
    <property type="match status" value="1"/>
</dbReference>
<dbReference type="Pfam" id="PF05139">
    <property type="entry name" value="Erythro_esteras"/>
    <property type="match status" value="1"/>
</dbReference>
<reference evidence="1 3" key="1">
    <citation type="submission" date="2020-05" db="EMBL/GenBank/DDBJ databases">
        <title>Whole genome shotgun sequence of Streptomyces fulvorobeus NBRC 15897.</title>
        <authorList>
            <person name="Komaki H."/>
            <person name="Tamura T."/>
        </authorList>
    </citation>
    <scope>NUCLEOTIDE SEQUENCE [LARGE SCALE GENOMIC DNA]</scope>
    <source>
        <strain evidence="1 3">NBRC 15897</strain>
    </source>
</reference>
<dbReference type="Gene3D" id="3.30.1870.10">
    <property type="entry name" value="EreA-like, domain 2"/>
    <property type="match status" value="1"/>
</dbReference>
<dbReference type="GO" id="GO:0046677">
    <property type="term" value="P:response to antibiotic"/>
    <property type="evidence" value="ECO:0007669"/>
    <property type="project" value="InterPro"/>
</dbReference>
<dbReference type="PIRSF" id="PIRSF036794">
    <property type="entry name" value="UCP_erythr_ester"/>
    <property type="match status" value="1"/>
</dbReference>
<dbReference type="EMBL" id="BLWC01000001">
    <property type="protein sequence ID" value="GFN00008.1"/>
    <property type="molecule type" value="Genomic_DNA"/>
</dbReference>
<evidence type="ECO:0000313" key="3">
    <source>
        <dbReference type="Proteomes" id="UP000498980"/>
    </source>
</evidence>
<evidence type="ECO:0000313" key="2">
    <source>
        <dbReference type="EMBL" id="NYE43532.1"/>
    </source>
</evidence>
<dbReference type="InterPro" id="IPR007815">
    <property type="entry name" value="Emycin_Estase"/>
</dbReference>
<gene>
    <name evidence="2" type="ORF">HEB29_004543</name>
    <name evidence="1" type="ORF">Sfulv_48180</name>
</gene>
<name>A0A7J0CCU2_9ACTN</name>
<dbReference type="Gene3D" id="1.20.1440.30">
    <property type="entry name" value="Biosynthetic Protein domain"/>
    <property type="match status" value="1"/>
</dbReference>
<keyword evidence="3" id="KW-1185">Reference proteome</keyword>
<dbReference type="EMBL" id="JACCCF010000001">
    <property type="protein sequence ID" value="NYE43532.1"/>
    <property type="molecule type" value="Genomic_DNA"/>
</dbReference>